<feature type="region of interest" description="Disordered" evidence="1">
    <location>
        <begin position="113"/>
        <end position="217"/>
    </location>
</feature>
<proteinExistence type="predicted"/>
<dbReference type="Proteomes" id="UP000311382">
    <property type="component" value="Unassembled WGS sequence"/>
</dbReference>
<sequence>MVLSVTFDPLFRDSNRGGNQQPLLLDSLDLTSFSSPEIRAATPTDQLPLKAVYRDAVLGLRYLALSTSARSAPNVPQVEFRRIQAKFASTAERERFVEAIKALVPAKPAVEAESAAAAEPTSGAVEPPAKKKAKVTPSKPAATKPPTPRPRKKQTVKKVQRAGPVGGQPQQQPELAYSNSPTAAPASHLQPQPFTPVARLPRSQRYPPQSAQPFHSSIAPRLPTHLSTLLPHLATASTSTASQLVAALPQGEFEQLLQDALLEEGFEQLVERVQETLLGGGRPAAG</sequence>
<gene>
    <name evidence="2" type="ORF">DMC30DRAFT_449373</name>
</gene>
<evidence type="ECO:0000256" key="1">
    <source>
        <dbReference type="SAM" id="MobiDB-lite"/>
    </source>
</evidence>
<feature type="compositionally biased region" description="Polar residues" evidence="1">
    <location>
        <begin position="206"/>
        <end position="215"/>
    </location>
</feature>
<evidence type="ECO:0000313" key="2">
    <source>
        <dbReference type="EMBL" id="TNY17838.1"/>
    </source>
</evidence>
<organism evidence="2 3">
    <name type="scientific">Rhodotorula diobovata</name>
    <dbReference type="NCBI Taxonomy" id="5288"/>
    <lineage>
        <taxon>Eukaryota</taxon>
        <taxon>Fungi</taxon>
        <taxon>Dikarya</taxon>
        <taxon>Basidiomycota</taxon>
        <taxon>Pucciniomycotina</taxon>
        <taxon>Microbotryomycetes</taxon>
        <taxon>Sporidiobolales</taxon>
        <taxon>Sporidiobolaceae</taxon>
        <taxon>Rhodotorula</taxon>
    </lineage>
</organism>
<name>A0A5C5FLY0_9BASI</name>
<evidence type="ECO:0000313" key="3">
    <source>
        <dbReference type="Proteomes" id="UP000311382"/>
    </source>
</evidence>
<keyword evidence="3" id="KW-1185">Reference proteome</keyword>
<feature type="compositionally biased region" description="Low complexity" evidence="1">
    <location>
        <begin position="113"/>
        <end position="127"/>
    </location>
</feature>
<accession>A0A5C5FLY0</accession>
<comment type="caution">
    <text evidence="2">The sequence shown here is derived from an EMBL/GenBank/DDBJ whole genome shotgun (WGS) entry which is preliminary data.</text>
</comment>
<reference evidence="2 3" key="1">
    <citation type="submission" date="2019-03" db="EMBL/GenBank/DDBJ databases">
        <title>Rhodosporidium diobovatum UCD-FST 08-225 genome sequencing, assembly, and annotation.</title>
        <authorList>
            <person name="Fakankun I.U."/>
            <person name="Fristensky B."/>
            <person name="Levin D.B."/>
        </authorList>
    </citation>
    <scope>NUCLEOTIDE SEQUENCE [LARGE SCALE GENOMIC DNA]</scope>
    <source>
        <strain evidence="2 3">UCD-FST 08-225</strain>
    </source>
</reference>
<dbReference type="OrthoDB" id="2530060at2759"/>
<feature type="compositionally biased region" description="Basic residues" evidence="1">
    <location>
        <begin position="149"/>
        <end position="160"/>
    </location>
</feature>
<feature type="compositionally biased region" description="Low complexity" evidence="1">
    <location>
        <begin position="161"/>
        <end position="173"/>
    </location>
</feature>
<dbReference type="AlphaFoldDB" id="A0A5C5FLY0"/>
<protein>
    <submittedName>
        <fullName evidence="2">Uncharacterized protein</fullName>
    </submittedName>
</protein>
<dbReference type="EMBL" id="SOZI01000172">
    <property type="protein sequence ID" value="TNY17838.1"/>
    <property type="molecule type" value="Genomic_DNA"/>
</dbReference>